<evidence type="ECO:0000313" key="4">
    <source>
        <dbReference type="EMBL" id="EDK42357.1"/>
    </source>
</evidence>
<gene>
    <name evidence="4" type="ORF">LELG_00535</name>
</gene>
<dbReference type="Gene3D" id="1.25.40.10">
    <property type="entry name" value="Tetratricopeptide repeat domain"/>
    <property type="match status" value="4"/>
</dbReference>
<dbReference type="Pfam" id="PF18833">
    <property type="entry name" value="TPR_22"/>
    <property type="match status" value="1"/>
</dbReference>
<dbReference type="GeneID" id="5235735"/>
<dbReference type="InterPro" id="IPR039226">
    <property type="entry name" value="Ski3/TTC37"/>
</dbReference>
<dbReference type="EMBL" id="CH981524">
    <property type="protein sequence ID" value="EDK42357.1"/>
    <property type="molecule type" value="Genomic_DNA"/>
</dbReference>
<protein>
    <recommendedName>
        <fullName evidence="6">Superkiller protein 3</fullName>
    </recommendedName>
</protein>
<name>A5DT49_LODEL</name>
<organism evidence="4 5">
    <name type="scientific">Lodderomyces elongisporus (strain ATCC 11503 / CBS 2605 / JCM 1781 / NBRC 1676 / NRRL YB-4239)</name>
    <name type="common">Yeast</name>
    <name type="synonym">Saccharomyces elongisporus</name>
    <dbReference type="NCBI Taxonomy" id="379508"/>
    <lineage>
        <taxon>Eukaryota</taxon>
        <taxon>Fungi</taxon>
        <taxon>Dikarya</taxon>
        <taxon>Ascomycota</taxon>
        <taxon>Saccharomycotina</taxon>
        <taxon>Pichiomycetes</taxon>
        <taxon>Debaryomycetaceae</taxon>
        <taxon>Candida/Lodderomyces clade</taxon>
        <taxon>Lodderomyces</taxon>
    </lineage>
</organism>
<reference evidence="4 5" key="1">
    <citation type="journal article" date="2009" name="Nature">
        <title>Evolution of pathogenicity and sexual reproduction in eight Candida genomes.</title>
        <authorList>
            <person name="Butler G."/>
            <person name="Rasmussen M.D."/>
            <person name="Lin M.F."/>
            <person name="Santos M.A."/>
            <person name="Sakthikumar S."/>
            <person name="Munro C.A."/>
            <person name="Rheinbay E."/>
            <person name="Grabherr M."/>
            <person name="Forche A."/>
            <person name="Reedy J.L."/>
            <person name="Agrafioti I."/>
            <person name="Arnaud M.B."/>
            <person name="Bates S."/>
            <person name="Brown A.J."/>
            <person name="Brunke S."/>
            <person name="Costanzo M.C."/>
            <person name="Fitzpatrick D.A."/>
            <person name="de Groot P.W."/>
            <person name="Harris D."/>
            <person name="Hoyer L.L."/>
            <person name="Hube B."/>
            <person name="Klis F.M."/>
            <person name="Kodira C."/>
            <person name="Lennard N."/>
            <person name="Logue M.E."/>
            <person name="Martin R."/>
            <person name="Neiman A.M."/>
            <person name="Nikolaou E."/>
            <person name="Quail M.A."/>
            <person name="Quinn J."/>
            <person name="Santos M.C."/>
            <person name="Schmitzberger F.F."/>
            <person name="Sherlock G."/>
            <person name="Shah P."/>
            <person name="Silverstein K.A."/>
            <person name="Skrzypek M.S."/>
            <person name="Soll D."/>
            <person name="Staggs R."/>
            <person name="Stansfield I."/>
            <person name="Stumpf M.P."/>
            <person name="Sudbery P.E."/>
            <person name="Srikantha T."/>
            <person name="Zeng Q."/>
            <person name="Berman J."/>
            <person name="Berriman M."/>
            <person name="Heitman J."/>
            <person name="Gow N.A."/>
            <person name="Lorenz M.C."/>
            <person name="Birren B.W."/>
            <person name="Kellis M."/>
            <person name="Cuomo C.A."/>
        </authorList>
    </citation>
    <scope>NUCLEOTIDE SEQUENCE [LARGE SCALE GENOMIC DNA]</scope>
    <source>
        <strain evidence="5">ATCC 11503 / BCRC 21390 / CBS 2605 / JCM 1781 / NBRC 1676 / NRRL YB-4239</strain>
    </source>
</reference>
<dbReference type="Proteomes" id="UP000001996">
    <property type="component" value="Unassembled WGS sequence"/>
</dbReference>
<dbReference type="InterPro" id="IPR040962">
    <property type="entry name" value="TPR_22"/>
</dbReference>
<dbReference type="GO" id="GO:0055087">
    <property type="term" value="C:Ski complex"/>
    <property type="evidence" value="ECO:0007669"/>
    <property type="project" value="InterPro"/>
</dbReference>
<dbReference type="Pfam" id="PF13181">
    <property type="entry name" value="TPR_8"/>
    <property type="match status" value="2"/>
</dbReference>
<dbReference type="SMART" id="SM00028">
    <property type="entry name" value="TPR"/>
    <property type="match status" value="11"/>
</dbReference>
<evidence type="ECO:0000256" key="3">
    <source>
        <dbReference type="PROSITE-ProRule" id="PRU00339"/>
    </source>
</evidence>
<feature type="repeat" description="TPR" evidence="3">
    <location>
        <begin position="38"/>
        <end position="71"/>
    </location>
</feature>
<dbReference type="Pfam" id="PF13432">
    <property type="entry name" value="TPR_16"/>
    <property type="match status" value="1"/>
</dbReference>
<evidence type="ECO:0008006" key="6">
    <source>
        <dbReference type="Google" id="ProtNLM"/>
    </source>
</evidence>
<sequence length="1411" mass="159497">MSSLKSFLKQAKGALEQNDPEEALEYANEALKIDSKSYYAYVFQGKAYQLIGDLAKAMQSFRKATQIEETNVLAWKGCLQLSKSSEDYETFFDVLTSLCKIYIDQGISIADLLQTLREYLDAHKVKDNDQLFEFYLRSILPGTKLGDLIGTSIENPDFTYKKLLDFKQKQIEKDVVAQVSKERVKFGKTLSLDQKAKLDAFAWSIYNKADLLELYDAFLNICDDDGLRQKYKEKCLKFKYELLKVSPEKQTLILDIRQSVEDMILLKTKSLFCWNLYFDWMDIASLDMLDEEFVIEYLQLFQNESLGPVLFAFVMSDISPFNKEKIIKELSFPGGEQKRNPSVISKTMPELSEIKELVDDDENDDNNDFSSLYMPQDEVIDLMLTGYSKAKESVLANRILIHFFIHLREYNTASERCRDGIRLLAEMQRTFGLDLPKTKIDFLCSLAVVYTYHEAPKNFSRALQLYDKILESDSTNVEAKVGKGLICVERGALTEARTILESVVEEHPDNLEAKSEYCWCLVKLGQTEKGRSGLQKFIESVVGGDLHSREVRAIANWRIAQSYMAEKQVQECYKHLILSLKDNDAYAPSYTLLGILFAESFNDVKRAQKCFYKAFDLDPNEIEAARYLVKHATAENEWDVAQVLAKRVVTSEHSRRLIMRGGIPDAAWPYRVLGSGALNDQDDAKAVEWFQNALRIDSNDFASWVGLGEAYSNCGRLEAASKVFRHALTIDNGDSWTVKYMLGHVLCEMKEFNEGLSFLYAALESQPNEECILSAIYEANIENAEKFLQLGFTGRAINAVLKSLGFVKQSLALNKASQKAWKRLGDILRVLSIAQEYIQAEPLIQVLQIFKNCGWDNDATLLEKYLVSIEDICTAIGVSSNGISTSIATTTDTSTNSKEKVQAIRKLVVLAAAAGLEHLPLKANRAMKATALYNLGLAYLESFQHNKIEKHREASIKHLKHAIKIESNNASFWIALGNVYSFTEPLIAQHCYIKGMSLEVKDAGIWVNLAVLYLKHGDYQLAQETFMRAQSVTPQDSQPWLGNAMIEELSGDLDKAQAQYTHAFTVSKGRSAVAQLLYAMSVTSEAKTSINPKDIETAQELSISNQAMHQYLKLYPEELRALRVGVESAERCKDYDSALEMCQKLCSLYESMYEETEDSDVLEHYLIGKCQMARISLGLQEYDKVIDIVQEVEQFESKSLVVEANIRICLGLAYYFTGKFEDAVLQLRVLVDSHAQSSEIISLVAQMLYAHDSPQSKQAAVDQLFAHIEEYGSSSLLVVLLGAISVVENLEEYFEAIKEELSNLSLAEVVADTRRDIPRILEEISVREGDKSYNEAWLRSAFLFPSSYQIWRNIDSGIAKKIVDLGDSKITADEYAEAMKKGGTVRDVQRSLMLNPCDIEAMQQLTSSLLA</sequence>
<dbReference type="STRING" id="379508.A5DT49"/>
<dbReference type="SUPFAM" id="SSF48452">
    <property type="entry name" value="TPR-like"/>
    <property type="match status" value="4"/>
</dbReference>
<feature type="repeat" description="TPR" evidence="3">
    <location>
        <begin position="1003"/>
        <end position="1036"/>
    </location>
</feature>
<proteinExistence type="predicted"/>
<dbReference type="InterPro" id="IPR011990">
    <property type="entry name" value="TPR-like_helical_dom_sf"/>
</dbReference>
<dbReference type="GO" id="GO:0006401">
    <property type="term" value="P:RNA catabolic process"/>
    <property type="evidence" value="ECO:0007669"/>
    <property type="project" value="InterPro"/>
</dbReference>
<evidence type="ECO:0000256" key="1">
    <source>
        <dbReference type="ARBA" id="ARBA00022737"/>
    </source>
</evidence>
<dbReference type="FunCoup" id="A5DT49">
    <property type="interactions" value="501"/>
</dbReference>
<dbReference type="HOGENOM" id="CLU_001688_0_0_1"/>
<keyword evidence="5" id="KW-1185">Reference proteome</keyword>
<dbReference type="OrthoDB" id="421075at2759"/>
<keyword evidence="1" id="KW-0677">Repeat</keyword>
<dbReference type="PANTHER" id="PTHR15704:SF7">
    <property type="entry name" value="SUPERKILLER COMPLEX PROTEIN 3"/>
    <property type="match status" value="1"/>
</dbReference>
<dbReference type="PROSITE" id="PS50005">
    <property type="entry name" value="TPR"/>
    <property type="match status" value="3"/>
</dbReference>
<dbReference type="PANTHER" id="PTHR15704">
    <property type="entry name" value="SUPERKILLER 3 PROTEIN-RELATED"/>
    <property type="match status" value="1"/>
</dbReference>
<dbReference type="KEGG" id="lel:PVL30_000521"/>
<dbReference type="eggNOG" id="KOG1127">
    <property type="taxonomic scope" value="Eukaryota"/>
</dbReference>
<dbReference type="InParanoid" id="A5DT49"/>
<evidence type="ECO:0000256" key="2">
    <source>
        <dbReference type="ARBA" id="ARBA00022803"/>
    </source>
</evidence>
<dbReference type="Pfam" id="PF14559">
    <property type="entry name" value="TPR_19"/>
    <property type="match status" value="1"/>
</dbReference>
<evidence type="ECO:0000313" key="5">
    <source>
        <dbReference type="Proteomes" id="UP000001996"/>
    </source>
</evidence>
<feature type="repeat" description="TPR" evidence="3">
    <location>
        <begin position="701"/>
        <end position="734"/>
    </location>
</feature>
<keyword evidence="2 3" id="KW-0802">TPR repeat</keyword>
<dbReference type="VEuPathDB" id="FungiDB:LELG_00535"/>
<dbReference type="InterPro" id="IPR019734">
    <property type="entry name" value="TPR_rpt"/>
</dbReference>
<accession>A5DT49</accession>
<dbReference type="OMA" id="CQWELDP"/>